<name>A0A9P9F2P2_9HYPO</name>
<reference evidence="1" key="1">
    <citation type="journal article" date="2021" name="Nat. Commun.">
        <title>Genetic determinants of endophytism in the Arabidopsis root mycobiome.</title>
        <authorList>
            <person name="Mesny F."/>
            <person name="Miyauchi S."/>
            <person name="Thiergart T."/>
            <person name="Pickel B."/>
            <person name="Atanasova L."/>
            <person name="Karlsson M."/>
            <person name="Huettel B."/>
            <person name="Barry K.W."/>
            <person name="Haridas S."/>
            <person name="Chen C."/>
            <person name="Bauer D."/>
            <person name="Andreopoulos W."/>
            <person name="Pangilinan J."/>
            <person name="LaButti K."/>
            <person name="Riley R."/>
            <person name="Lipzen A."/>
            <person name="Clum A."/>
            <person name="Drula E."/>
            <person name="Henrissat B."/>
            <person name="Kohler A."/>
            <person name="Grigoriev I.V."/>
            <person name="Martin F.M."/>
            <person name="Hacquard S."/>
        </authorList>
    </citation>
    <scope>NUCLEOTIDE SEQUENCE</scope>
    <source>
        <strain evidence="1">MPI-CAGE-AT-0021</strain>
    </source>
</reference>
<protein>
    <submittedName>
        <fullName evidence="1">Uncharacterized protein</fullName>
    </submittedName>
</protein>
<evidence type="ECO:0000313" key="1">
    <source>
        <dbReference type="EMBL" id="KAH7152034.1"/>
    </source>
</evidence>
<proteinExistence type="predicted"/>
<comment type="caution">
    <text evidence="1">The sequence shown here is derived from an EMBL/GenBank/DDBJ whole genome shotgun (WGS) entry which is preliminary data.</text>
</comment>
<gene>
    <name evidence="1" type="ORF">B0J13DRAFT_547484</name>
</gene>
<keyword evidence="2" id="KW-1185">Reference proteome</keyword>
<dbReference type="OrthoDB" id="4891219at2759"/>
<evidence type="ECO:0000313" key="2">
    <source>
        <dbReference type="Proteomes" id="UP000717696"/>
    </source>
</evidence>
<organism evidence="1 2">
    <name type="scientific">Dactylonectria estremocensis</name>
    <dbReference type="NCBI Taxonomy" id="1079267"/>
    <lineage>
        <taxon>Eukaryota</taxon>
        <taxon>Fungi</taxon>
        <taxon>Dikarya</taxon>
        <taxon>Ascomycota</taxon>
        <taxon>Pezizomycotina</taxon>
        <taxon>Sordariomycetes</taxon>
        <taxon>Hypocreomycetidae</taxon>
        <taxon>Hypocreales</taxon>
        <taxon>Nectriaceae</taxon>
        <taxon>Dactylonectria</taxon>
    </lineage>
</organism>
<accession>A0A9P9F2P2</accession>
<dbReference type="Proteomes" id="UP000717696">
    <property type="component" value="Unassembled WGS sequence"/>
</dbReference>
<sequence length="173" mass="19215">MHKSILIATLVAQGLYDPKISHVKWTDFINVTGIDEKVLHSLTDSKDEAFACTYNLPKRLDCAGAISAWDDMANNNSYVHVEDGQCITAENKRCRTAVCAPWGDLKVHVNEIVGRMWNPLMMKCVLGGKGGILSGGDLDFVIEVRDSMPPYAYVDLSEKQAAIDEYTNRDKGY</sequence>
<dbReference type="AlphaFoldDB" id="A0A9P9F2P2"/>
<dbReference type="EMBL" id="JAGMUU010000005">
    <property type="protein sequence ID" value="KAH7152034.1"/>
    <property type="molecule type" value="Genomic_DNA"/>
</dbReference>